<evidence type="ECO:0000256" key="12">
    <source>
        <dbReference type="ARBA" id="ARBA00023014"/>
    </source>
</evidence>
<evidence type="ECO:0000256" key="3">
    <source>
        <dbReference type="ARBA" id="ARBA00012417"/>
    </source>
</evidence>
<dbReference type="EMBL" id="VXIV02000205">
    <property type="protein sequence ID" value="KAF6039857.1"/>
    <property type="molecule type" value="Genomic_DNA"/>
</dbReference>
<evidence type="ECO:0000256" key="10">
    <source>
        <dbReference type="ARBA" id="ARBA00022932"/>
    </source>
</evidence>
<evidence type="ECO:0000256" key="9">
    <source>
        <dbReference type="ARBA" id="ARBA00022833"/>
    </source>
</evidence>
<keyword evidence="12" id="KW-0411">Iron-sulfur</keyword>
<gene>
    <name evidence="16" type="ORF">EB796_001831</name>
</gene>
<dbReference type="InterPro" id="IPR043502">
    <property type="entry name" value="DNA/RNA_pol_sf"/>
</dbReference>
<protein>
    <recommendedName>
        <fullName evidence="4">DNA polymerase zeta catalytic subunit</fullName>
        <ecNumber evidence="3">2.7.7.7</ecNumber>
    </recommendedName>
</protein>
<comment type="caution">
    <text evidence="16">The sequence shown here is derived from an EMBL/GenBank/DDBJ whole genome shotgun (WGS) entry which is preliminary data.</text>
</comment>
<dbReference type="FunFam" id="1.10.287.690:FF:000002">
    <property type="entry name" value="DNA polymerase zeta"/>
    <property type="match status" value="1"/>
</dbReference>
<dbReference type="GO" id="GO:0000724">
    <property type="term" value="P:double-strand break repair via homologous recombination"/>
    <property type="evidence" value="ECO:0007669"/>
    <property type="project" value="TreeGrafter"/>
</dbReference>
<evidence type="ECO:0000256" key="6">
    <source>
        <dbReference type="ARBA" id="ARBA00022695"/>
    </source>
</evidence>
<accession>A0A7J7KNW9</accession>
<dbReference type="SUPFAM" id="SSF56672">
    <property type="entry name" value="DNA/RNA polymerases"/>
    <property type="match status" value="1"/>
</dbReference>
<proteinExistence type="inferred from homology"/>
<dbReference type="EC" id="2.7.7.7" evidence="3"/>
<keyword evidence="5" id="KW-0808">Transferase</keyword>
<dbReference type="Gene3D" id="3.30.420.10">
    <property type="entry name" value="Ribonuclease H-like superfamily/Ribonuclease H"/>
    <property type="match status" value="1"/>
</dbReference>
<dbReference type="GO" id="GO:0005634">
    <property type="term" value="C:nucleus"/>
    <property type="evidence" value="ECO:0007669"/>
    <property type="project" value="TreeGrafter"/>
</dbReference>
<evidence type="ECO:0000256" key="1">
    <source>
        <dbReference type="ARBA" id="ARBA00001966"/>
    </source>
</evidence>
<keyword evidence="13" id="KW-0234">DNA repair</keyword>
<evidence type="ECO:0000259" key="15">
    <source>
        <dbReference type="Pfam" id="PF00136"/>
    </source>
</evidence>
<keyword evidence="9" id="KW-0862">Zinc</keyword>
<evidence type="ECO:0000313" key="16">
    <source>
        <dbReference type="EMBL" id="KAF6039857.1"/>
    </source>
</evidence>
<evidence type="ECO:0000313" key="17">
    <source>
        <dbReference type="Proteomes" id="UP000593567"/>
    </source>
</evidence>
<dbReference type="PROSITE" id="PS00116">
    <property type="entry name" value="DNA_POLYMERASE_B"/>
    <property type="match status" value="1"/>
</dbReference>
<evidence type="ECO:0000256" key="14">
    <source>
        <dbReference type="ARBA" id="ARBA00049244"/>
    </source>
</evidence>
<keyword evidence="7" id="KW-0479">Metal-binding</keyword>
<evidence type="ECO:0000256" key="8">
    <source>
        <dbReference type="ARBA" id="ARBA00022763"/>
    </source>
</evidence>
<dbReference type="GO" id="GO:0003887">
    <property type="term" value="F:DNA-directed DNA polymerase activity"/>
    <property type="evidence" value="ECO:0007669"/>
    <property type="project" value="UniProtKB-KW"/>
</dbReference>
<evidence type="ECO:0000256" key="5">
    <source>
        <dbReference type="ARBA" id="ARBA00022679"/>
    </source>
</evidence>
<reference evidence="16" key="1">
    <citation type="submission" date="2020-06" db="EMBL/GenBank/DDBJ databases">
        <title>Draft genome of Bugula neritina, a colonial animal packing powerful symbionts and potential medicines.</title>
        <authorList>
            <person name="Rayko M."/>
        </authorList>
    </citation>
    <scope>NUCLEOTIDE SEQUENCE [LARGE SCALE GENOMIC DNA]</scope>
    <source>
        <strain evidence="16">Kwan_BN1</strain>
    </source>
</reference>
<dbReference type="GO" id="GO:0003677">
    <property type="term" value="F:DNA binding"/>
    <property type="evidence" value="ECO:0007669"/>
    <property type="project" value="InterPro"/>
</dbReference>
<dbReference type="AlphaFoldDB" id="A0A7J7KNW9"/>
<dbReference type="GO" id="GO:0042276">
    <property type="term" value="P:error-prone translesion synthesis"/>
    <property type="evidence" value="ECO:0007669"/>
    <property type="project" value="TreeGrafter"/>
</dbReference>
<dbReference type="Pfam" id="PF00136">
    <property type="entry name" value="DNA_pol_B"/>
    <property type="match status" value="1"/>
</dbReference>
<keyword evidence="11" id="KW-0408">Iron</keyword>
<comment type="catalytic activity">
    <reaction evidence="14">
        <text>DNA(n) + a 2'-deoxyribonucleoside 5'-triphosphate = DNA(n+1) + diphosphate</text>
        <dbReference type="Rhea" id="RHEA:22508"/>
        <dbReference type="Rhea" id="RHEA-COMP:17339"/>
        <dbReference type="Rhea" id="RHEA-COMP:17340"/>
        <dbReference type="ChEBI" id="CHEBI:33019"/>
        <dbReference type="ChEBI" id="CHEBI:61560"/>
        <dbReference type="ChEBI" id="CHEBI:173112"/>
        <dbReference type="EC" id="2.7.7.7"/>
    </reaction>
</comment>
<evidence type="ECO:0000256" key="13">
    <source>
        <dbReference type="ARBA" id="ARBA00023204"/>
    </source>
</evidence>
<evidence type="ECO:0000256" key="2">
    <source>
        <dbReference type="ARBA" id="ARBA00005755"/>
    </source>
</evidence>
<keyword evidence="17" id="KW-1185">Reference proteome</keyword>
<feature type="domain" description="DNA-directed DNA polymerase family B multifunctional" evidence="15">
    <location>
        <begin position="21"/>
        <end position="297"/>
    </location>
</feature>
<dbReference type="OrthoDB" id="2414538at2759"/>
<evidence type="ECO:0000256" key="11">
    <source>
        <dbReference type="ARBA" id="ARBA00023004"/>
    </source>
</evidence>
<dbReference type="InterPro" id="IPR036397">
    <property type="entry name" value="RNaseH_sf"/>
</dbReference>
<dbReference type="InterPro" id="IPR030559">
    <property type="entry name" value="PolZ_Rev3"/>
</dbReference>
<dbReference type="InterPro" id="IPR006134">
    <property type="entry name" value="DNA-dir_DNA_pol_B_multi_dom"/>
</dbReference>
<dbReference type="PANTHER" id="PTHR45812">
    <property type="entry name" value="DNA POLYMERASE ZETA CATALYTIC SUBUNIT"/>
    <property type="match status" value="1"/>
</dbReference>
<dbReference type="InterPro" id="IPR006172">
    <property type="entry name" value="DNA-dir_DNA_pol_B"/>
</dbReference>
<dbReference type="GO" id="GO:0000166">
    <property type="term" value="F:nucleotide binding"/>
    <property type="evidence" value="ECO:0007669"/>
    <property type="project" value="InterPro"/>
</dbReference>
<keyword evidence="8" id="KW-0227">DNA damage</keyword>
<evidence type="ECO:0000256" key="7">
    <source>
        <dbReference type="ARBA" id="ARBA00022723"/>
    </source>
</evidence>
<dbReference type="GO" id="GO:0016035">
    <property type="term" value="C:zeta DNA polymerase complex"/>
    <property type="evidence" value="ECO:0007669"/>
    <property type="project" value="InterPro"/>
</dbReference>
<dbReference type="InterPro" id="IPR017964">
    <property type="entry name" value="DNA-dir_DNA_pol_B_CS"/>
</dbReference>
<dbReference type="PRINTS" id="PR00106">
    <property type="entry name" value="DNAPOLB"/>
</dbReference>
<dbReference type="Proteomes" id="UP000593567">
    <property type="component" value="Unassembled WGS sequence"/>
</dbReference>
<dbReference type="GO" id="GO:0046872">
    <property type="term" value="F:metal ion binding"/>
    <property type="evidence" value="ECO:0007669"/>
    <property type="project" value="UniProtKB-KW"/>
</dbReference>
<comment type="cofactor">
    <cofactor evidence="1">
        <name>[4Fe-4S] cluster</name>
        <dbReference type="ChEBI" id="CHEBI:49883"/>
    </cofactor>
</comment>
<dbReference type="GO" id="GO:0051536">
    <property type="term" value="F:iron-sulfur cluster binding"/>
    <property type="evidence" value="ECO:0007669"/>
    <property type="project" value="UniProtKB-KW"/>
</dbReference>
<evidence type="ECO:0000256" key="4">
    <source>
        <dbReference type="ARBA" id="ARBA00021589"/>
    </source>
</evidence>
<keyword evidence="6" id="KW-0548">Nucleotidyltransferase</keyword>
<sequence length="301" mass="33941">MEQQIDFIGQTSEFARVYGIEFCDVIIKGTQYKVESMMLRIAKPLNFVAVSPNVQQRVKMNPPECIQLTLEPESQFYADPVIVLDFQSLYPSIMIAYNYCFSTCLGNIAELEKSGGEDFKFGCTSLRIPAHVLSKLKNHINVSPNGVAFVKEYVRKGVISRMVEEILDTRLMVKRCMSRYKSDKGLHKLLHARQLGLKLIANVTFGYTAANFSGRMPCVEVGDSIVRKARETLENAIKMVNENDKWNCRVIYGDTDSLFVLVPGRDLKAAFKVGEEIRDAVTAVNPKPIKLKLEKVCLPLT</sequence>
<dbReference type="Gene3D" id="3.90.1600.10">
    <property type="entry name" value="Palm domain of DNA polymerase"/>
    <property type="match status" value="1"/>
</dbReference>
<dbReference type="PANTHER" id="PTHR45812:SF1">
    <property type="entry name" value="DNA POLYMERASE ZETA CATALYTIC SUBUNIT"/>
    <property type="match status" value="1"/>
</dbReference>
<comment type="similarity">
    <text evidence="2">Belongs to the DNA polymerase type-B family.</text>
</comment>
<organism evidence="16 17">
    <name type="scientific">Bugula neritina</name>
    <name type="common">Brown bryozoan</name>
    <name type="synonym">Sertularia neritina</name>
    <dbReference type="NCBI Taxonomy" id="10212"/>
    <lineage>
        <taxon>Eukaryota</taxon>
        <taxon>Metazoa</taxon>
        <taxon>Spiralia</taxon>
        <taxon>Lophotrochozoa</taxon>
        <taxon>Bryozoa</taxon>
        <taxon>Gymnolaemata</taxon>
        <taxon>Cheilostomatida</taxon>
        <taxon>Flustrina</taxon>
        <taxon>Buguloidea</taxon>
        <taxon>Bugulidae</taxon>
        <taxon>Bugula</taxon>
    </lineage>
</organism>
<dbReference type="Gene3D" id="1.10.287.690">
    <property type="entry name" value="Helix hairpin bin"/>
    <property type="match status" value="1"/>
</dbReference>
<keyword evidence="10" id="KW-0239">DNA-directed DNA polymerase</keyword>
<name>A0A7J7KNW9_BUGNE</name>
<dbReference type="InterPro" id="IPR023211">
    <property type="entry name" value="DNA_pol_palm_dom_sf"/>
</dbReference>